<feature type="region of interest" description="Disordered" evidence="1">
    <location>
        <begin position="109"/>
        <end position="156"/>
    </location>
</feature>
<proteinExistence type="predicted"/>
<evidence type="ECO:0000256" key="1">
    <source>
        <dbReference type="SAM" id="MobiDB-lite"/>
    </source>
</evidence>
<reference evidence="2 3" key="1">
    <citation type="submission" date="2024-02" db="EMBL/GenBank/DDBJ databases">
        <authorList>
            <person name="Chen Y."/>
            <person name="Shah S."/>
            <person name="Dougan E. K."/>
            <person name="Thang M."/>
            <person name="Chan C."/>
        </authorList>
    </citation>
    <scope>NUCLEOTIDE SEQUENCE [LARGE SCALE GENOMIC DNA]</scope>
</reference>
<evidence type="ECO:0000313" key="2">
    <source>
        <dbReference type="EMBL" id="CAK9063032.1"/>
    </source>
</evidence>
<comment type="caution">
    <text evidence="2">The sequence shown here is derived from an EMBL/GenBank/DDBJ whole genome shotgun (WGS) entry which is preliminary data.</text>
</comment>
<feature type="compositionally biased region" description="Polar residues" evidence="1">
    <location>
        <begin position="80"/>
        <end position="95"/>
    </location>
</feature>
<feature type="compositionally biased region" description="Low complexity" evidence="1">
    <location>
        <begin position="36"/>
        <end position="58"/>
    </location>
</feature>
<gene>
    <name evidence="2" type="ORF">SCF082_LOCUS32717</name>
</gene>
<name>A0ABP0NJJ0_9DINO</name>
<feature type="region of interest" description="Disordered" evidence="1">
    <location>
        <begin position="31"/>
        <end position="96"/>
    </location>
</feature>
<feature type="compositionally biased region" description="Basic and acidic residues" evidence="1">
    <location>
        <begin position="59"/>
        <end position="79"/>
    </location>
</feature>
<dbReference type="Proteomes" id="UP001642464">
    <property type="component" value="Unassembled WGS sequence"/>
</dbReference>
<keyword evidence="3" id="KW-1185">Reference proteome</keyword>
<organism evidence="2 3">
    <name type="scientific">Durusdinium trenchii</name>
    <dbReference type="NCBI Taxonomy" id="1381693"/>
    <lineage>
        <taxon>Eukaryota</taxon>
        <taxon>Sar</taxon>
        <taxon>Alveolata</taxon>
        <taxon>Dinophyceae</taxon>
        <taxon>Suessiales</taxon>
        <taxon>Symbiodiniaceae</taxon>
        <taxon>Durusdinium</taxon>
    </lineage>
</organism>
<protein>
    <submittedName>
        <fullName evidence="2">Uncharacterized protein</fullName>
    </submittedName>
</protein>
<sequence length="180" mass="19506">MSGPPAPPPTPVAPVAPAALLQLPPLRCTWKAQPLSGSSSPSEPSSSMDSDMPISWISDHTELGPRDPARSVYRVEPRSSRISRTTVESWDSPKSLNHLRTFPGTAMVIEGSPSSWGSDGDEGDSFEASVEGVTCQHPPKRPVKAWPEGVTKPWPPRRPVLQAALRQALRWAQGDGVFRR</sequence>
<evidence type="ECO:0000313" key="3">
    <source>
        <dbReference type="Proteomes" id="UP001642464"/>
    </source>
</evidence>
<dbReference type="EMBL" id="CAXAMM010028557">
    <property type="protein sequence ID" value="CAK9063032.1"/>
    <property type="molecule type" value="Genomic_DNA"/>
</dbReference>
<accession>A0ABP0NJJ0</accession>